<evidence type="ECO:0000313" key="2">
    <source>
        <dbReference type="Proteomes" id="UP000516349"/>
    </source>
</evidence>
<keyword evidence="2" id="KW-1185">Reference proteome</keyword>
<proteinExistence type="predicted"/>
<sequence length="300" mass="34990">MSKMTRSVCLFAHYDPTPDIAPHVVHYLKQLTLCGLDIHLAFSGHDSVPAHVQKLCDELGIKIYPRPNRGMDFGAWQYLIQQGCLEKAETILFTNDSIFGPFYPLQPLFSTMQNLGRDIWGMVESYEMTWHLQSWFLCFKRKAFDHPTIQRVFTLPFHEMSKAEIIHHGELGLGVAIQAAGLTCASCWYANRRGLRKIISLNPMIINWLSVIKSHYVPFIKVELIRDNPVQLFWHYRWRKIVASYAPFFNPQWVDLYLKKRGSKPLPPKVNLFRIIYFLLLCRNKGTIIQALFHTLLQRK</sequence>
<dbReference type="RefSeq" id="WP_203414333.1">
    <property type="nucleotide sequence ID" value="NZ_CP060244.1"/>
</dbReference>
<reference evidence="1 2" key="1">
    <citation type="submission" date="2020-08" db="EMBL/GenBank/DDBJ databases">
        <title>Complete genome sequence of Entomobacter blattae G55GP.</title>
        <authorList>
            <person name="Poehlein A."/>
            <person name="Guzman J."/>
            <person name="Daniel R."/>
            <person name="Vilcinskas A."/>
        </authorList>
    </citation>
    <scope>NUCLEOTIDE SEQUENCE [LARGE SCALE GENOMIC DNA]</scope>
    <source>
        <strain evidence="1 2">G55GP</strain>
    </source>
</reference>
<name>A0A7H1NQ82_9PROT</name>
<dbReference type="AlphaFoldDB" id="A0A7H1NQ82"/>
<accession>A0A7H1NQ82</accession>
<gene>
    <name evidence="1" type="ORF">JGUZn3_07000</name>
</gene>
<dbReference type="Proteomes" id="UP000516349">
    <property type="component" value="Chromosome"/>
</dbReference>
<protein>
    <submittedName>
        <fullName evidence="1">Rhamnan synthesis protein F</fullName>
    </submittedName>
</protein>
<dbReference type="Pfam" id="PF05045">
    <property type="entry name" value="RgpF"/>
    <property type="match status" value="1"/>
</dbReference>
<dbReference type="EMBL" id="CP060244">
    <property type="protein sequence ID" value="QNT77942.1"/>
    <property type="molecule type" value="Genomic_DNA"/>
</dbReference>
<dbReference type="InterPro" id="IPR007739">
    <property type="entry name" value="RgpF"/>
</dbReference>
<dbReference type="KEGG" id="ebla:JGUZn3_07000"/>
<evidence type="ECO:0000313" key="1">
    <source>
        <dbReference type="EMBL" id="QNT77942.1"/>
    </source>
</evidence>
<organism evidence="1 2">
    <name type="scientific">Entomobacter blattae</name>
    <dbReference type="NCBI Taxonomy" id="2762277"/>
    <lineage>
        <taxon>Bacteria</taxon>
        <taxon>Pseudomonadati</taxon>
        <taxon>Pseudomonadota</taxon>
        <taxon>Alphaproteobacteria</taxon>
        <taxon>Acetobacterales</taxon>
        <taxon>Acetobacteraceae</taxon>
        <taxon>Entomobacter</taxon>
    </lineage>
</organism>